<feature type="transmembrane region" description="Helical" evidence="2">
    <location>
        <begin position="184"/>
        <end position="206"/>
    </location>
</feature>
<feature type="compositionally biased region" description="Polar residues" evidence="1">
    <location>
        <begin position="212"/>
        <end position="225"/>
    </location>
</feature>
<sequence>MKTNILALLCLISVAAGKLQKIAVGRDDHKFSPEVISANVGDEIVFEFWPKNHSVVVGSYEVPCAPVNRTDPTMTRKFFWTGFVPVTMTSLHGRIGSESLKILDKDPIYFYCSAPGSCTNFAMVGIINPRNSSELEILKSRAKQMSYSLSPGEEPPSDHTETNRDSKPAAAAAAGNGEPLSGGAIAGIVIGAVASLSLIGLLFFLIGRKKSASPNTDSETTLSSKEPTESKAAVYAPPQSALQDVAETDYRFSGYQPPDPNIYASNGRPMSSAMSEFNGPHRTWRESRQSTMTRPMTMPMPNPVELDNGGEANPRDTWNHNMQYQQDGNEVAPTYQQAPTNTMSSVSAMGTMSTMNHMGTISPTSPRNEVDTPVGSGYPEDEKRAL</sequence>
<dbReference type="Proteomes" id="UP000018144">
    <property type="component" value="Unassembled WGS sequence"/>
</dbReference>
<dbReference type="InterPro" id="IPR052953">
    <property type="entry name" value="Ser-rich/MCO-related"/>
</dbReference>
<evidence type="ECO:0000256" key="2">
    <source>
        <dbReference type="SAM" id="Phobius"/>
    </source>
</evidence>
<keyword evidence="2" id="KW-1133">Transmembrane helix</keyword>
<feature type="region of interest" description="Disordered" evidence="1">
    <location>
        <begin position="354"/>
        <end position="386"/>
    </location>
</feature>
<keyword evidence="5" id="KW-1185">Reference proteome</keyword>
<dbReference type="AlphaFoldDB" id="U4LSW5"/>
<evidence type="ECO:0000313" key="5">
    <source>
        <dbReference type="Proteomes" id="UP000018144"/>
    </source>
</evidence>
<evidence type="ECO:0000256" key="1">
    <source>
        <dbReference type="SAM" id="MobiDB-lite"/>
    </source>
</evidence>
<dbReference type="Gene3D" id="2.60.40.420">
    <property type="entry name" value="Cupredoxins - blue copper proteins"/>
    <property type="match status" value="1"/>
</dbReference>
<dbReference type="PANTHER" id="PTHR34883:SF8">
    <property type="entry name" value="EXTRACELLULAR SERINE-RICH PROTEIN (AFU_ORTHOLOGUE AFUA_6G00670)"/>
    <property type="match status" value="1"/>
</dbReference>
<dbReference type="eggNOG" id="ENOG502S0EC">
    <property type="taxonomic scope" value="Eukaryota"/>
</dbReference>
<dbReference type="PANTHER" id="PTHR34883">
    <property type="entry name" value="SERINE-RICH PROTEIN, PUTATIVE-RELATED-RELATED"/>
    <property type="match status" value="1"/>
</dbReference>
<organism evidence="4 5">
    <name type="scientific">Pyronema omphalodes (strain CBS 100304)</name>
    <name type="common">Pyronema confluens</name>
    <dbReference type="NCBI Taxonomy" id="1076935"/>
    <lineage>
        <taxon>Eukaryota</taxon>
        <taxon>Fungi</taxon>
        <taxon>Dikarya</taxon>
        <taxon>Ascomycota</taxon>
        <taxon>Pezizomycotina</taxon>
        <taxon>Pezizomycetes</taxon>
        <taxon>Pezizales</taxon>
        <taxon>Pyronemataceae</taxon>
        <taxon>Pyronema</taxon>
    </lineage>
</organism>
<evidence type="ECO:0000256" key="3">
    <source>
        <dbReference type="SAM" id="SignalP"/>
    </source>
</evidence>
<dbReference type="OrthoDB" id="2331100at2759"/>
<feature type="region of interest" description="Disordered" evidence="1">
    <location>
        <begin position="146"/>
        <end position="176"/>
    </location>
</feature>
<gene>
    <name evidence="4" type="ORF">PCON_08640</name>
</gene>
<dbReference type="EMBL" id="HF935441">
    <property type="protein sequence ID" value="CCX30441.1"/>
    <property type="molecule type" value="Genomic_DNA"/>
</dbReference>
<protein>
    <recommendedName>
        <fullName evidence="6">Extracellular serine-rich protein</fullName>
    </recommendedName>
</protein>
<evidence type="ECO:0000313" key="4">
    <source>
        <dbReference type="EMBL" id="CCX30441.1"/>
    </source>
</evidence>
<dbReference type="SUPFAM" id="SSF49503">
    <property type="entry name" value="Cupredoxins"/>
    <property type="match status" value="1"/>
</dbReference>
<reference evidence="4 5" key="1">
    <citation type="journal article" date="2013" name="PLoS Genet.">
        <title>The genome and development-dependent transcriptomes of Pyronema confluens: a window into fungal evolution.</title>
        <authorList>
            <person name="Traeger S."/>
            <person name="Altegoer F."/>
            <person name="Freitag M."/>
            <person name="Gabaldon T."/>
            <person name="Kempken F."/>
            <person name="Kumar A."/>
            <person name="Marcet-Houben M."/>
            <person name="Poggeler S."/>
            <person name="Stajich J.E."/>
            <person name="Nowrousian M."/>
        </authorList>
    </citation>
    <scope>NUCLEOTIDE SEQUENCE [LARGE SCALE GENOMIC DNA]</scope>
    <source>
        <strain evidence="5">CBS 100304</strain>
        <tissue evidence="4">Vegetative mycelium</tissue>
    </source>
</reference>
<feature type="compositionally biased region" description="Basic and acidic residues" evidence="1">
    <location>
        <begin position="156"/>
        <end position="167"/>
    </location>
</feature>
<accession>U4LSW5</accession>
<keyword evidence="3" id="KW-0732">Signal</keyword>
<evidence type="ECO:0008006" key="6">
    <source>
        <dbReference type="Google" id="ProtNLM"/>
    </source>
</evidence>
<keyword evidence="2" id="KW-0472">Membrane</keyword>
<dbReference type="STRING" id="1076935.U4LSW5"/>
<feature type="compositionally biased region" description="Polar residues" evidence="1">
    <location>
        <begin position="354"/>
        <end position="367"/>
    </location>
</feature>
<keyword evidence="2" id="KW-0812">Transmembrane</keyword>
<name>U4LSW5_PYROM</name>
<dbReference type="CDD" id="cd12087">
    <property type="entry name" value="TM_EGFR-like"/>
    <property type="match status" value="1"/>
</dbReference>
<feature type="signal peptide" evidence="3">
    <location>
        <begin position="1"/>
        <end position="17"/>
    </location>
</feature>
<dbReference type="CDD" id="cd00920">
    <property type="entry name" value="Cupredoxin"/>
    <property type="match status" value="1"/>
</dbReference>
<feature type="region of interest" description="Disordered" evidence="1">
    <location>
        <begin position="211"/>
        <end position="241"/>
    </location>
</feature>
<dbReference type="InterPro" id="IPR008972">
    <property type="entry name" value="Cupredoxin"/>
</dbReference>
<feature type="chain" id="PRO_5004652617" description="Extracellular serine-rich protein" evidence="3">
    <location>
        <begin position="18"/>
        <end position="386"/>
    </location>
</feature>
<proteinExistence type="predicted"/>